<dbReference type="CDD" id="cd05930">
    <property type="entry name" value="A_NRPS"/>
    <property type="match status" value="1"/>
</dbReference>
<dbReference type="InterPro" id="IPR020806">
    <property type="entry name" value="PKS_PP-bd"/>
</dbReference>
<dbReference type="SUPFAM" id="SSF56801">
    <property type="entry name" value="Acetyl-CoA synthetase-like"/>
    <property type="match status" value="1"/>
</dbReference>
<dbReference type="GO" id="GO:0031177">
    <property type="term" value="F:phosphopantetheine binding"/>
    <property type="evidence" value="ECO:0007669"/>
    <property type="project" value="InterPro"/>
</dbReference>
<dbReference type="Gene3D" id="3.40.50.150">
    <property type="entry name" value="Vaccinia Virus protein VP39"/>
    <property type="match status" value="1"/>
</dbReference>
<proteinExistence type="predicted"/>
<reference evidence="6 7" key="1">
    <citation type="submission" date="2018-03" db="EMBL/GenBank/DDBJ databases">
        <title>Draft Genome Sequences of the Obligatory Marine Myxobacteria Enhygromyxa salina SWB007.</title>
        <authorList>
            <person name="Poehlein A."/>
            <person name="Moghaddam J.A."/>
            <person name="Harms H."/>
            <person name="Alanjari M."/>
            <person name="Koenig G.M."/>
            <person name="Daniel R."/>
            <person name="Schaeberle T.F."/>
        </authorList>
    </citation>
    <scope>NUCLEOTIDE SEQUENCE [LARGE SCALE GENOMIC DNA]</scope>
    <source>
        <strain evidence="6 7">SWB007</strain>
    </source>
</reference>
<dbReference type="InterPro" id="IPR029063">
    <property type="entry name" value="SAM-dependent_MTases_sf"/>
</dbReference>
<evidence type="ECO:0000256" key="2">
    <source>
        <dbReference type="ARBA" id="ARBA00022450"/>
    </source>
</evidence>
<dbReference type="GO" id="GO:0009366">
    <property type="term" value="C:enterobactin synthetase complex"/>
    <property type="evidence" value="ECO:0007669"/>
    <property type="project" value="TreeGrafter"/>
</dbReference>
<dbReference type="Gene3D" id="1.10.1200.10">
    <property type="entry name" value="ACP-like"/>
    <property type="match status" value="1"/>
</dbReference>
<evidence type="ECO:0000259" key="5">
    <source>
        <dbReference type="PROSITE" id="PS50075"/>
    </source>
</evidence>
<evidence type="ECO:0000313" key="7">
    <source>
        <dbReference type="Proteomes" id="UP000238823"/>
    </source>
</evidence>
<dbReference type="InterPro" id="IPR009081">
    <property type="entry name" value="PP-bd_ACP"/>
</dbReference>
<dbReference type="SUPFAM" id="SSF47336">
    <property type="entry name" value="ACP-like"/>
    <property type="match status" value="1"/>
</dbReference>
<evidence type="ECO:0000256" key="3">
    <source>
        <dbReference type="ARBA" id="ARBA00022553"/>
    </source>
</evidence>
<dbReference type="InterPro" id="IPR001242">
    <property type="entry name" value="Condensation_dom"/>
</dbReference>
<dbReference type="PROSITE" id="PS00012">
    <property type="entry name" value="PHOSPHOPANTETHEINE"/>
    <property type="match status" value="1"/>
</dbReference>
<dbReference type="SUPFAM" id="SSF52777">
    <property type="entry name" value="CoA-dependent acyltransferases"/>
    <property type="match status" value="4"/>
</dbReference>
<dbReference type="Pfam" id="PF00550">
    <property type="entry name" value="PP-binding"/>
    <property type="match status" value="1"/>
</dbReference>
<evidence type="ECO:0000313" key="6">
    <source>
        <dbReference type="EMBL" id="PRQ00460.1"/>
    </source>
</evidence>
<dbReference type="InterPro" id="IPR000873">
    <property type="entry name" value="AMP-dep_synth/lig_dom"/>
</dbReference>
<dbReference type="CDD" id="cd02440">
    <property type="entry name" value="AdoMet_MTases"/>
    <property type="match status" value="1"/>
</dbReference>
<dbReference type="PANTHER" id="PTHR45527">
    <property type="entry name" value="NONRIBOSOMAL PEPTIDE SYNTHETASE"/>
    <property type="match status" value="1"/>
</dbReference>
<keyword evidence="3" id="KW-0597">Phosphoprotein</keyword>
<dbReference type="Gene3D" id="3.30.300.30">
    <property type="match status" value="2"/>
</dbReference>
<dbReference type="Pfam" id="PF00501">
    <property type="entry name" value="AMP-binding"/>
    <property type="match status" value="1"/>
</dbReference>
<accession>A0A2S9Y5S9</accession>
<dbReference type="Gene3D" id="3.40.50.980">
    <property type="match status" value="2"/>
</dbReference>
<dbReference type="GO" id="GO:0043041">
    <property type="term" value="P:amino acid activation for nonribosomal peptide biosynthetic process"/>
    <property type="evidence" value="ECO:0007669"/>
    <property type="project" value="TreeGrafter"/>
</dbReference>
<dbReference type="RefSeq" id="WP_106092815.1">
    <property type="nucleotide sequence ID" value="NZ_PVNL01000118.1"/>
</dbReference>
<dbReference type="InterPro" id="IPR045851">
    <property type="entry name" value="AMP-bd_C_sf"/>
</dbReference>
<dbReference type="GO" id="GO:0005829">
    <property type="term" value="C:cytosol"/>
    <property type="evidence" value="ECO:0007669"/>
    <property type="project" value="TreeGrafter"/>
</dbReference>
<dbReference type="FunFam" id="1.10.1200.10:FF:000016">
    <property type="entry name" value="Non-ribosomal peptide synthase"/>
    <property type="match status" value="1"/>
</dbReference>
<dbReference type="SMART" id="SM00823">
    <property type="entry name" value="PKS_PP"/>
    <property type="match status" value="1"/>
</dbReference>
<feature type="domain" description="Carrier" evidence="5">
    <location>
        <begin position="1365"/>
        <end position="1441"/>
    </location>
</feature>
<dbReference type="PANTHER" id="PTHR45527:SF1">
    <property type="entry name" value="FATTY ACID SYNTHASE"/>
    <property type="match status" value="1"/>
</dbReference>
<dbReference type="SUPFAM" id="SSF53335">
    <property type="entry name" value="S-adenosyl-L-methionine-dependent methyltransferases"/>
    <property type="match status" value="1"/>
</dbReference>
<comment type="caution">
    <text evidence="6">The sequence shown here is derived from an EMBL/GenBank/DDBJ whole genome shotgun (WGS) entry which is preliminary data.</text>
</comment>
<dbReference type="InterPro" id="IPR010071">
    <property type="entry name" value="AA_adenyl_dom"/>
</dbReference>
<keyword evidence="4" id="KW-0677">Repeat</keyword>
<dbReference type="GO" id="GO:0009239">
    <property type="term" value="P:enterobactin biosynthetic process"/>
    <property type="evidence" value="ECO:0007669"/>
    <property type="project" value="TreeGrafter"/>
</dbReference>
<keyword evidence="2" id="KW-0596">Phosphopantetheine</keyword>
<gene>
    <name evidence="6" type="primary">cmdD_2</name>
    <name evidence="6" type="ORF">ENSA7_59540</name>
</gene>
<dbReference type="InterPro" id="IPR013217">
    <property type="entry name" value="Methyltransf_12"/>
</dbReference>
<dbReference type="Gene3D" id="3.30.559.30">
    <property type="entry name" value="Nonribosomal peptide synthetase, condensation domain"/>
    <property type="match status" value="2"/>
</dbReference>
<sequence length="1912" mass="206959">MSVDGWTELSPQQRRLWLRVGEDAPPTYARVELSGSPDPAALQSVLRPALEHACRTHAQLGVTVAPIVGMQVPVQVPRSTAPALAWAVEVLPDSEADRDRAWAQFLADARFVGQGPALRATLMTHPAHAGAQLWVAASALLLDAPSLLVILQSLGPAVAGDPPTSFAHYTSWQRALLHDDAYAAQRHEDEADLRDALDHQRSQARTCPAFEPGPGTRSVRHVLDLSPSLRARLVSECDADLIAAEALVLTAWRTTLGRRLNRSSLSLGRVTDGRVFPELHRCVGLLASTCLTRVPLPPAERFFDLCDDAEVELERQPLPVLDARAFDDARVALGFRFVARPRPWDALGCRWRVLDHDDACDSASLSLACVWDHASGPALHLLHDPDRIGPELAAQIGAALVETLARALAGPTEPIATFPRMSAPEREQVSAWTTGQPATAGSEDLAFVHERVAKAAARAPDTIALEDEHGQLSYAALMGRVHAWAWMLRERGVGPESIVGLYLERRVDALVAQLAVLTAGGAFMALDERAPPARVAQLVAGVEPTLVLSHRSLRGHWPDPDALDCIDEAPWSTAAPRRSPPRSRLHPANAAYVLHTSGSTGTPRPVVVTHRAFSSYVSAVTERLELPPRPRAVLLSTLAADLGHTAIWPTLTRGGSLFVPAWTRLLDPTGLARAIEPRGIDLAKIVPSHLDALLAGGELGLVPRSHLVVGGEAARPGLLSALAAQRPALRLFNHYGPTETTVGAIAGELEPGRRDTPPLGRPLAGMHTPVLDPAGDPCPLGCRGELHLGGVQVARGYRGRPGSTASRFVPDPAGHGARMYRSGDLAQLDPSGALVFLGRVDTQLKIRGHRVEPGELVQALRELPDAGIREAVVESVEGPGGARLVAYLGLDVVAHQPGLHALAQEQVGAWRAVFDTTHGQLDPEPGVTFNAFGWDSSYTGEQLPDAHIREQVGQTVARIRGLAPTRALELGCGTGLLLFELAGGCARYLATDFSPDILAYTRAVLASLPDLGERVELRELGSDALAELGEERFDTIILNSVIQYFPSVEYLLDVLTELCARVEPGGRLFIGDVRDLRLLDPLHASIELFRATPDTRGVILRQRVAQRRHRERELLLDVEFWRRLGDWIPGITGVEIGLKRGRWHNELTRARYDVVVHVGGAPPVNLARDQLDQIDASTLSLEALDHQLQRTASAQPAGVVCLDVRDARISAALRTLELLDAEPTLDATALRQRCAAEAGPSVDPEALARLAEGHGYAVALRPGPRPGYFDAVLTRGVDPGCVPELRERAPGSASDFASTPLLDELAARQVSAWREALAQRLPDYMVPDAFVVLPRLPLTVNGKLDRARLPAPSFGARAERVAFVAPRNRVESEIAAVWREVLQVDEIGVHDDFFELGGHSLLATQVVVRIRAKLDSSLPLTHFFDGAPTIARLAALIDASEVDEARAGPSLTAIATAEAGAARGPLAHAQARMLFDPDPAHPFHNIPFAFFLDGALDRAALVGALDLVLARHAAWRTVFELGATPADSHQRVRGVDEAGGFPLTQIDLRGQPDAIAEAQAIAEREGQRRFDLSQDLPVRGVLIQLQDQLHVLVLVVHHIVSDGWSTGVFCAEVSHSYASFRRGQPPTLPTLEVHYRDYASWQHQCLAQGAREAQLAYWIEQLDQRELELALPTDFPRPERQTWRGTGIAVALPDPVTRAAEALASARGASLFMVLLTVYLAELHLLSGQRDIGVGTPVANRTRVELEGLLGCFINLLVMQVDLDGDPSFAALLARVRSVCVGAYDHQDAPFHELIEALGLEHPGLARPPLFQVMFELANVPGERRLQLDGLELRGLDFSHGTSEFELNLILQKGDDGLGLGGWLLYRTDLYTQASAEALFDGFVRLLAAVIEDDSLPLSSYRDCLPTPWPAS</sequence>
<dbReference type="Gene3D" id="3.30.559.10">
    <property type="entry name" value="Chloramphenicol acetyltransferase-like domain"/>
    <property type="match status" value="2"/>
</dbReference>
<dbReference type="GO" id="GO:0072330">
    <property type="term" value="P:monocarboxylic acid biosynthetic process"/>
    <property type="evidence" value="ECO:0007669"/>
    <property type="project" value="UniProtKB-ARBA"/>
</dbReference>
<evidence type="ECO:0000256" key="1">
    <source>
        <dbReference type="ARBA" id="ARBA00001957"/>
    </source>
</evidence>
<comment type="cofactor">
    <cofactor evidence="1">
        <name>pantetheine 4'-phosphate</name>
        <dbReference type="ChEBI" id="CHEBI:47942"/>
    </cofactor>
</comment>
<dbReference type="PROSITE" id="PS50075">
    <property type="entry name" value="CARRIER"/>
    <property type="match status" value="1"/>
</dbReference>
<dbReference type="PROSITE" id="PS00455">
    <property type="entry name" value="AMP_BINDING"/>
    <property type="match status" value="1"/>
</dbReference>
<dbReference type="NCBIfam" id="TIGR01733">
    <property type="entry name" value="AA-adenyl-dom"/>
    <property type="match status" value="1"/>
</dbReference>
<dbReference type="EMBL" id="PVNL01000118">
    <property type="protein sequence ID" value="PRQ00460.1"/>
    <property type="molecule type" value="Genomic_DNA"/>
</dbReference>
<dbReference type="GO" id="GO:0009403">
    <property type="term" value="P:toxin biosynthetic process"/>
    <property type="evidence" value="ECO:0007669"/>
    <property type="project" value="UniProtKB-ARBA"/>
</dbReference>
<dbReference type="InterPro" id="IPR020845">
    <property type="entry name" value="AMP-binding_CS"/>
</dbReference>
<dbReference type="Gene3D" id="2.30.38.10">
    <property type="entry name" value="Luciferase, Domain 3"/>
    <property type="match status" value="1"/>
</dbReference>
<organism evidence="6 7">
    <name type="scientific">Enhygromyxa salina</name>
    <dbReference type="NCBI Taxonomy" id="215803"/>
    <lineage>
        <taxon>Bacteria</taxon>
        <taxon>Pseudomonadati</taxon>
        <taxon>Myxococcota</taxon>
        <taxon>Polyangia</taxon>
        <taxon>Nannocystales</taxon>
        <taxon>Nannocystaceae</taxon>
        <taxon>Enhygromyxa</taxon>
    </lineage>
</organism>
<dbReference type="GO" id="GO:0047527">
    <property type="term" value="F:2,3-dihydroxybenzoate-serine ligase activity"/>
    <property type="evidence" value="ECO:0007669"/>
    <property type="project" value="TreeGrafter"/>
</dbReference>
<dbReference type="InterPro" id="IPR006162">
    <property type="entry name" value="Ppantetheine_attach_site"/>
</dbReference>
<dbReference type="Pfam" id="PF08242">
    <property type="entry name" value="Methyltransf_12"/>
    <property type="match status" value="1"/>
</dbReference>
<dbReference type="InterPro" id="IPR036736">
    <property type="entry name" value="ACP-like_sf"/>
</dbReference>
<dbReference type="CDD" id="cd19531">
    <property type="entry name" value="LCL_NRPS-like"/>
    <property type="match status" value="1"/>
</dbReference>
<protein>
    <submittedName>
        <fullName evidence="6">Chondramide synthase cmdD</fullName>
    </submittedName>
</protein>
<dbReference type="OrthoDB" id="9757540at2"/>
<dbReference type="Pfam" id="PF00668">
    <property type="entry name" value="Condensation"/>
    <property type="match status" value="1"/>
</dbReference>
<dbReference type="Proteomes" id="UP000238823">
    <property type="component" value="Unassembled WGS sequence"/>
</dbReference>
<evidence type="ECO:0000256" key="4">
    <source>
        <dbReference type="ARBA" id="ARBA00022737"/>
    </source>
</evidence>
<name>A0A2S9Y5S9_9BACT</name>
<dbReference type="InterPro" id="IPR023213">
    <property type="entry name" value="CAT-like_dom_sf"/>
</dbReference>